<dbReference type="Proteomes" id="UP000003671">
    <property type="component" value="Unassembled WGS sequence"/>
</dbReference>
<organism evidence="1 2">
    <name type="scientific">Mitsuokella multacida DSM 20544</name>
    <dbReference type="NCBI Taxonomy" id="500635"/>
    <lineage>
        <taxon>Bacteria</taxon>
        <taxon>Bacillati</taxon>
        <taxon>Bacillota</taxon>
        <taxon>Negativicutes</taxon>
        <taxon>Selenomonadales</taxon>
        <taxon>Selenomonadaceae</taxon>
        <taxon>Mitsuokella</taxon>
    </lineage>
</organism>
<dbReference type="HOGENOM" id="CLU_3312833_0_0_9"/>
<dbReference type="EMBL" id="ABWK02000027">
    <property type="protein sequence ID" value="EEX67742.1"/>
    <property type="molecule type" value="Genomic_DNA"/>
</dbReference>
<keyword evidence="2" id="KW-1185">Reference proteome</keyword>
<proteinExistence type="predicted"/>
<gene>
    <name evidence="1" type="ORF">MITSMUL_05612</name>
</gene>
<comment type="caution">
    <text evidence="1">The sequence shown here is derived from an EMBL/GenBank/DDBJ whole genome shotgun (WGS) entry which is preliminary data.</text>
</comment>
<name>C9KQX3_9FIRM</name>
<sequence length="39" mass="4485">MTYLVLIVADCSISIPLVFCGNLTKIYVFLRLFVLKETF</sequence>
<evidence type="ECO:0000313" key="1">
    <source>
        <dbReference type="EMBL" id="EEX67742.1"/>
    </source>
</evidence>
<evidence type="ECO:0000313" key="2">
    <source>
        <dbReference type="Proteomes" id="UP000003671"/>
    </source>
</evidence>
<dbReference type="STRING" id="500635.MITSMUL_05612"/>
<protein>
    <submittedName>
        <fullName evidence="1">Uncharacterized protein</fullName>
    </submittedName>
</protein>
<accession>C9KQX3</accession>
<reference evidence="1" key="1">
    <citation type="submission" date="2009-09" db="EMBL/GenBank/DDBJ databases">
        <authorList>
            <person name="Weinstock G."/>
            <person name="Sodergren E."/>
            <person name="Clifton S."/>
            <person name="Fulton L."/>
            <person name="Fulton B."/>
            <person name="Courtney L."/>
            <person name="Fronick C."/>
            <person name="Harrison M."/>
            <person name="Strong C."/>
            <person name="Farmer C."/>
            <person name="Delahaunty K."/>
            <person name="Markovic C."/>
            <person name="Hall O."/>
            <person name="Minx P."/>
            <person name="Tomlinson C."/>
            <person name="Mitreva M."/>
            <person name="Nelson J."/>
            <person name="Hou S."/>
            <person name="Wollam A."/>
            <person name="Pepin K.H."/>
            <person name="Johnson M."/>
            <person name="Bhonagiri V."/>
            <person name="Nash W.E."/>
            <person name="Warren W."/>
            <person name="Chinwalla A."/>
            <person name="Mardis E.R."/>
            <person name="Wilson R.K."/>
        </authorList>
    </citation>
    <scope>NUCLEOTIDE SEQUENCE [LARGE SCALE GENOMIC DNA]</scope>
    <source>
        <strain evidence="1">DSM 20544</strain>
    </source>
</reference>
<dbReference type="AlphaFoldDB" id="C9KQX3"/>